<sequence>MSILEGATNVAILGGTQVAAGAGSTVTINRVGLTGASSAFKDLSAAAAHAALHDSAARFDAPRCPRNTRVKFLDKLELWMLGQGGEYEGKRLIWLTGGAGAGKSAIMQSIVERNYAEVLIPTPAYQLARMFPTAMAILEPIISCDPLIFKTSLHTQAYELLVRPILYLVDTGAMEKSTAFVIDGLDECSDPLKQALIISAVSSILCEHHLPVLFVIASRPEPAISSAFLRESRVQEGLPSINLDDDYDPPSDILCFVQDSFFDIVNTQPMRNHIAADWPSSQAIDDLTWKSTGHFIYAATVMKFIASPDEHPPRALQVVEGLEPSRTTSPFAHLDALHLHILTSAKYSQQFLAILRHCIFTMLDYTAVTAICCMHNNSPLDFSSRMHVVLKHASLADFLNDEKRSQAIYTSREEYMASGLTRYLQLLDNGPQVPSSLYPLRGGDHCLLHDLAKAIRHSQDAHLLWSLINGHSPQDIWNFCVESFPPDTLTSRTHIRDLTTRSICEYMRAIRDSIANHDNALYIRHFKKYIQVILDDLNEFVHRKPQYQVIPALLFSSNLSGLALLYHLLFYFGHRFRLGGSYAYHFFYLYSKPMWLIDPRSFEALKHSPQSQIS</sequence>
<protein>
    <recommendedName>
        <fullName evidence="1">NACHT domain-containing protein</fullName>
    </recommendedName>
</protein>
<dbReference type="SUPFAM" id="SSF52540">
    <property type="entry name" value="P-loop containing nucleoside triphosphate hydrolases"/>
    <property type="match status" value="1"/>
</dbReference>
<feature type="domain" description="NACHT" evidence="1">
    <location>
        <begin position="91"/>
        <end position="220"/>
    </location>
</feature>
<evidence type="ECO:0000259" key="1">
    <source>
        <dbReference type="Pfam" id="PF05729"/>
    </source>
</evidence>
<keyword evidence="3" id="KW-1185">Reference proteome</keyword>
<organism evidence="2 3">
    <name type="scientific">Psilocybe cf. subviscida</name>
    <dbReference type="NCBI Taxonomy" id="2480587"/>
    <lineage>
        <taxon>Eukaryota</taxon>
        <taxon>Fungi</taxon>
        <taxon>Dikarya</taxon>
        <taxon>Basidiomycota</taxon>
        <taxon>Agaricomycotina</taxon>
        <taxon>Agaricomycetes</taxon>
        <taxon>Agaricomycetidae</taxon>
        <taxon>Agaricales</taxon>
        <taxon>Agaricineae</taxon>
        <taxon>Strophariaceae</taxon>
        <taxon>Psilocybe</taxon>
    </lineage>
</organism>
<dbReference type="InterPro" id="IPR007111">
    <property type="entry name" value="NACHT_NTPase"/>
</dbReference>
<dbReference type="Pfam" id="PF05729">
    <property type="entry name" value="NACHT"/>
    <property type="match status" value="1"/>
</dbReference>
<gene>
    <name evidence="2" type="ORF">D9619_004693</name>
</gene>
<proteinExistence type="predicted"/>
<dbReference type="Proteomes" id="UP000567179">
    <property type="component" value="Unassembled WGS sequence"/>
</dbReference>
<evidence type="ECO:0000313" key="2">
    <source>
        <dbReference type="EMBL" id="KAF5327420.1"/>
    </source>
</evidence>
<dbReference type="Gene3D" id="3.40.50.300">
    <property type="entry name" value="P-loop containing nucleotide triphosphate hydrolases"/>
    <property type="match status" value="1"/>
</dbReference>
<dbReference type="PANTHER" id="PTHR10039">
    <property type="entry name" value="AMELOGENIN"/>
    <property type="match status" value="1"/>
</dbReference>
<accession>A0A8H5BQB7</accession>
<dbReference type="EMBL" id="JAACJJ010000014">
    <property type="protein sequence ID" value="KAF5327420.1"/>
    <property type="molecule type" value="Genomic_DNA"/>
</dbReference>
<dbReference type="InterPro" id="IPR027417">
    <property type="entry name" value="P-loop_NTPase"/>
</dbReference>
<dbReference type="OrthoDB" id="4760524at2759"/>
<name>A0A8H5BQB7_9AGAR</name>
<evidence type="ECO:0000313" key="3">
    <source>
        <dbReference type="Proteomes" id="UP000567179"/>
    </source>
</evidence>
<comment type="caution">
    <text evidence="2">The sequence shown here is derived from an EMBL/GenBank/DDBJ whole genome shotgun (WGS) entry which is preliminary data.</text>
</comment>
<dbReference type="AlphaFoldDB" id="A0A8H5BQB7"/>
<reference evidence="2 3" key="1">
    <citation type="journal article" date="2020" name="ISME J.">
        <title>Uncovering the hidden diversity of litter-decomposition mechanisms in mushroom-forming fungi.</title>
        <authorList>
            <person name="Floudas D."/>
            <person name="Bentzer J."/>
            <person name="Ahren D."/>
            <person name="Johansson T."/>
            <person name="Persson P."/>
            <person name="Tunlid A."/>
        </authorList>
    </citation>
    <scope>NUCLEOTIDE SEQUENCE [LARGE SCALE GENOMIC DNA]</scope>
    <source>
        <strain evidence="2 3">CBS 101986</strain>
    </source>
</reference>